<feature type="chain" id="PRO_5042917502" description="Secreted protein" evidence="1">
    <location>
        <begin position="27"/>
        <end position="106"/>
    </location>
</feature>
<reference evidence="2 3" key="1">
    <citation type="journal article" date="2023" name="Arcadia Sci">
        <title>De novo assembly of a long-read Amblyomma americanum tick genome.</title>
        <authorList>
            <person name="Chou S."/>
            <person name="Poskanzer K.E."/>
            <person name="Rollins M."/>
            <person name="Thuy-Boun P.S."/>
        </authorList>
    </citation>
    <scope>NUCLEOTIDE SEQUENCE [LARGE SCALE GENOMIC DNA]</scope>
    <source>
        <strain evidence="2">F_SG_1</strain>
        <tissue evidence="2">Salivary glands</tissue>
    </source>
</reference>
<evidence type="ECO:0008006" key="4">
    <source>
        <dbReference type="Google" id="ProtNLM"/>
    </source>
</evidence>
<evidence type="ECO:0000313" key="3">
    <source>
        <dbReference type="Proteomes" id="UP001321473"/>
    </source>
</evidence>
<evidence type="ECO:0000313" key="2">
    <source>
        <dbReference type="EMBL" id="KAK8780037.1"/>
    </source>
</evidence>
<evidence type="ECO:0000256" key="1">
    <source>
        <dbReference type="SAM" id="SignalP"/>
    </source>
</evidence>
<keyword evidence="3" id="KW-1185">Reference proteome</keyword>
<keyword evidence="1" id="KW-0732">Signal</keyword>
<dbReference type="Proteomes" id="UP001321473">
    <property type="component" value="Unassembled WGS sequence"/>
</dbReference>
<gene>
    <name evidence="2" type="ORF">V5799_018624</name>
</gene>
<dbReference type="AlphaFoldDB" id="A0AAQ4EYY5"/>
<proteinExistence type="predicted"/>
<name>A0AAQ4EYY5_AMBAM</name>
<dbReference type="EMBL" id="JARKHS020009237">
    <property type="protein sequence ID" value="KAK8780037.1"/>
    <property type="molecule type" value="Genomic_DNA"/>
</dbReference>
<feature type="signal peptide" evidence="1">
    <location>
        <begin position="1"/>
        <end position="26"/>
    </location>
</feature>
<comment type="caution">
    <text evidence="2">The sequence shown here is derived from an EMBL/GenBank/DDBJ whole genome shotgun (WGS) entry which is preliminary data.</text>
</comment>
<organism evidence="2 3">
    <name type="scientific">Amblyomma americanum</name>
    <name type="common">Lone star tick</name>
    <dbReference type="NCBI Taxonomy" id="6943"/>
    <lineage>
        <taxon>Eukaryota</taxon>
        <taxon>Metazoa</taxon>
        <taxon>Ecdysozoa</taxon>
        <taxon>Arthropoda</taxon>
        <taxon>Chelicerata</taxon>
        <taxon>Arachnida</taxon>
        <taxon>Acari</taxon>
        <taxon>Parasitiformes</taxon>
        <taxon>Ixodida</taxon>
        <taxon>Ixodoidea</taxon>
        <taxon>Ixodidae</taxon>
        <taxon>Amblyomminae</taxon>
        <taxon>Amblyomma</taxon>
    </lineage>
</organism>
<sequence length="106" mass="11862">MKFPRCFANVITTWSAWFFFNASAEALKEGQKLSLASKLLQSTVPLVLLWGGDMPPSLSNHTCWKSTKIRPAPGASFYHEVETGWLGDPSIQDLKKYVSPRITMLS</sequence>
<accession>A0AAQ4EYY5</accession>
<protein>
    <recommendedName>
        <fullName evidence="4">Secreted protein</fullName>
    </recommendedName>
</protein>